<dbReference type="InterPro" id="IPR050256">
    <property type="entry name" value="Glycosyltransferase_2"/>
</dbReference>
<dbReference type="EMBL" id="FNBK01000003">
    <property type="protein sequence ID" value="SDF08018.1"/>
    <property type="molecule type" value="Genomic_DNA"/>
</dbReference>
<keyword evidence="4" id="KW-1185">Reference proteome</keyword>
<keyword evidence="3" id="KW-0808">Transferase</keyword>
<dbReference type="Pfam" id="PF10066">
    <property type="entry name" value="DUF2304"/>
    <property type="match status" value="1"/>
</dbReference>
<feature type="transmembrane region" description="Helical" evidence="1">
    <location>
        <begin position="15"/>
        <end position="34"/>
    </location>
</feature>
<dbReference type="InterPro" id="IPR029044">
    <property type="entry name" value="Nucleotide-diphossugar_trans"/>
</dbReference>
<dbReference type="Pfam" id="PF00535">
    <property type="entry name" value="Glycos_transf_2"/>
    <property type="match status" value="1"/>
</dbReference>
<evidence type="ECO:0000259" key="2">
    <source>
        <dbReference type="Pfam" id="PF00535"/>
    </source>
</evidence>
<dbReference type="AlphaFoldDB" id="A0A1G7I5X4"/>
<reference evidence="4" key="1">
    <citation type="submission" date="2016-10" db="EMBL/GenBank/DDBJ databases">
        <authorList>
            <person name="Varghese N."/>
            <person name="Submissions S."/>
        </authorList>
    </citation>
    <scope>NUCLEOTIDE SEQUENCE [LARGE SCALE GENOMIC DNA]</scope>
    <source>
        <strain evidence="4">IBRC-M 10760</strain>
    </source>
</reference>
<dbReference type="PANTHER" id="PTHR48090:SF7">
    <property type="entry name" value="RFBJ PROTEIN"/>
    <property type="match status" value="1"/>
</dbReference>
<protein>
    <submittedName>
        <fullName evidence="3">Glycosyltransferase involved in cell wall bisynthesis</fullName>
    </submittedName>
</protein>
<organism evidence="3 4">
    <name type="scientific">Halorientalis regularis</name>
    <dbReference type="NCBI Taxonomy" id="660518"/>
    <lineage>
        <taxon>Archaea</taxon>
        <taxon>Methanobacteriati</taxon>
        <taxon>Methanobacteriota</taxon>
        <taxon>Stenosarchaea group</taxon>
        <taxon>Halobacteria</taxon>
        <taxon>Halobacteriales</taxon>
        <taxon>Haloarculaceae</taxon>
        <taxon>Halorientalis</taxon>
    </lineage>
</organism>
<proteinExistence type="predicted"/>
<dbReference type="InterPro" id="IPR001173">
    <property type="entry name" value="Glyco_trans_2-like"/>
</dbReference>
<evidence type="ECO:0000256" key="1">
    <source>
        <dbReference type="SAM" id="Phobius"/>
    </source>
</evidence>
<gene>
    <name evidence="3" type="ORF">SAMN05216218_103290</name>
</gene>
<dbReference type="Proteomes" id="UP000199076">
    <property type="component" value="Unassembled WGS sequence"/>
</dbReference>
<sequence>MLATRPPFQATGLDSPTLTAVLVVVALLIFYWGFRRYRTSFSKTEFGVATAIAVGTLVIALVPDLFNALGNVLQIERRPLVIALVATVLLTALVLYVIGRLREQQLTIAELTRSLTVDQADLGEDDERTVYIVIPAYNEADSVQPVVASLPETVRRYEVVPLVVSDGSSDATARRAAETDAVVVEHPINQGQGGALKTGFEIATENGADVVVTIDADGQHPIDQLDNLIGPIVDDEADYVVGSRYIGTDRSGNGPVRQAGIRSFTWLINLLTDMGISDCTNGFRAIRGSRLAELTLTEEQFSAPELLIEARKNGLRIQEIPVTIAEREHGESKKPKVKYALGLMRTILVTWIR</sequence>
<dbReference type="CDD" id="cd04179">
    <property type="entry name" value="DPM_DPG-synthase_like"/>
    <property type="match status" value="1"/>
</dbReference>
<dbReference type="PANTHER" id="PTHR48090">
    <property type="entry name" value="UNDECAPRENYL-PHOSPHATE 4-DEOXY-4-FORMAMIDO-L-ARABINOSE TRANSFERASE-RELATED"/>
    <property type="match status" value="1"/>
</dbReference>
<feature type="transmembrane region" description="Helical" evidence="1">
    <location>
        <begin position="78"/>
        <end position="98"/>
    </location>
</feature>
<name>A0A1G7I5X4_9EURY</name>
<keyword evidence="1" id="KW-0812">Transmembrane</keyword>
<dbReference type="RefSeq" id="WP_092689180.1">
    <property type="nucleotide sequence ID" value="NZ_FNBK01000003.1"/>
</dbReference>
<evidence type="ECO:0000313" key="4">
    <source>
        <dbReference type="Proteomes" id="UP000199076"/>
    </source>
</evidence>
<keyword evidence="1" id="KW-1133">Transmembrane helix</keyword>
<feature type="domain" description="Glycosyltransferase 2-like" evidence="2">
    <location>
        <begin position="132"/>
        <end position="287"/>
    </location>
</feature>
<dbReference type="STRING" id="660518.SAMN05216218_103290"/>
<evidence type="ECO:0000313" key="3">
    <source>
        <dbReference type="EMBL" id="SDF08018.1"/>
    </source>
</evidence>
<dbReference type="SUPFAM" id="SSF53448">
    <property type="entry name" value="Nucleotide-diphospho-sugar transferases"/>
    <property type="match status" value="1"/>
</dbReference>
<accession>A0A1G7I5X4</accession>
<keyword evidence="1" id="KW-0472">Membrane</keyword>
<dbReference type="InterPro" id="IPR019277">
    <property type="entry name" value="DUF2304"/>
</dbReference>
<dbReference type="GO" id="GO:0016740">
    <property type="term" value="F:transferase activity"/>
    <property type="evidence" value="ECO:0007669"/>
    <property type="project" value="UniProtKB-KW"/>
</dbReference>
<feature type="transmembrane region" description="Helical" evidence="1">
    <location>
        <begin position="46"/>
        <end position="66"/>
    </location>
</feature>
<dbReference type="OrthoDB" id="11098at2157"/>
<dbReference type="Gene3D" id="3.90.550.10">
    <property type="entry name" value="Spore Coat Polysaccharide Biosynthesis Protein SpsA, Chain A"/>
    <property type="match status" value="1"/>
</dbReference>